<reference evidence="1" key="2">
    <citation type="submission" date="2023-01" db="EMBL/GenBank/DDBJ databases">
        <authorList>
            <person name="Sun Q."/>
            <person name="Evtushenko L."/>
        </authorList>
    </citation>
    <scope>NUCLEOTIDE SEQUENCE</scope>
    <source>
        <strain evidence="1">VKM Ac-1958</strain>
    </source>
</reference>
<accession>A0A9W6HUS2</accession>
<reference evidence="1" key="1">
    <citation type="journal article" date="2014" name="Int. J. Syst. Evol. Microbiol.">
        <title>Complete genome sequence of Corynebacterium casei LMG S-19264T (=DSM 44701T), isolated from a smear-ripened cheese.</title>
        <authorList>
            <consortium name="US DOE Joint Genome Institute (JGI-PGF)"/>
            <person name="Walter F."/>
            <person name="Albersmeier A."/>
            <person name="Kalinowski J."/>
            <person name="Ruckert C."/>
        </authorList>
    </citation>
    <scope>NUCLEOTIDE SEQUENCE</scope>
    <source>
        <strain evidence="1">VKM Ac-1958</strain>
    </source>
</reference>
<keyword evidence="2" id="KW-1185">Reference proteome</keyword>
<dbReference type="EMBL" id="BSET01000002">
    <property type="protein sequence ID" value="GLK03018.1"/>
    <property type="molecule type" value="Genomic_DNA"/>
</dbReference>
<dbReference type="Proteomes" id="UP001142325">
    <property type="component" value="Unassembled WGS sequence"/>
</dbReference>
<dbReference type="RefSeq" id="WP_239526526.1">
    <property type="nucleotide sequence ID" value="NZ_BAAAUM010000002.1"/>
</dbReference>
<dbReference type="Pfam" id="PF06224">
    <property type="entry name" value="AlkZ-like"/>
    <property type="match status" value="1"/>
</dbReference>
<sequence>MSIRAERLRSHRLTAPARTPVEAASHMLAVQSQEFWGGRWALAARTRGAPTLRGIDAEFARGELVRAWTMRGTLHIIPAQDLAWVLQITGPRQRQQAAGRERQLGIDADVLARAEKALRHAIDDGMHGPGLTRDEAFAVLERIGIDPRAQRGVHILGALTVNGVLCQGPVVPRSDGVAREQIHVLVDRWIPDSAPPDDPLAELFRRYIKGHEPATAEDFAWWAGLTLSQAREAAARAASDLIEVSEGRFSSAEHPRRAAGAPRVLALPPFDEYYISYVDRSVVADADARAAVGPGANGMVRPVIVADGQVIGVWKHSTALGRHADAPQPDLFDTKAATAEEVDAALLRYARFVTG</sequence>
<dbReference type="PANTHER" id="PTHR38479">
    <property type="entry name" value="LMO0824 PROTEIN"/>
    <property type="match status" value="1"/>
</dbReference>
<evidence type="ECO:0008006" key="3">
    <source>
        <dbReference type="Google" id="ProtNLM"/>
    </source>
</evidence>
<gene>
    <name evidence="1" type="ORF">GCM10017596_27330</name>
</gene>
<comment type="caution">
    <text evidence="1">The sequence shown here is derived from an EMBL/GenBank/DDBJ whole genome shotgun (WGS) entry which is preliminary data.</text>
</comment>
<name>A0A9W6HUS2_9MICO</name>
<evidence type="ECO:0000313" key="1">
    <source>
        <dbReference type="EMBL" id="GLK03018.1"/>
    </source>
</evidence>
<proteinExistence type="predicted"/>
<evidence type="ECO:0000313" key="2">
    <source>
        <dbReference type="Proteomes" id="UP001142325"/>
    </source>
</evidence>
<protein>
    <recommendedName>
        <fullName evidence="3">Winged helix DNA-binding domain-containing protein</fullName>
    </recommendedName>
</protein>
<dbReference type="InterPro" id="IPR009351">
    <property type="entry name" value="AlkZ-like"/>
</dbReference>
<dbReference type="PANTHER" id="PTHR38479:SF2">
    <property type="entry name" value="WINGED HELIX DNA-BINDING DOMAIN-CONTAINING PROTEIN"/>
    <property type="match status" value="1"/>
</dbReference>
<organism evidence="1 2">
    <name type="scientific">Microbacterium keratanolyticum</name>
    <dbReference type="NCBI Taxonomy" id="67574"/>
    <lineage>
        <taxon>Bacteria</taxon>
        <taxon>Bacillati</taxon>
        <taxon>Actinomycetota</taxon>
        <taxon>Actinomycetes</taxon>
        <taxon>Micrococcales</taxon>
        <taxon>Microbacteriaceae</taxon>
        <taxon>Microbacterium</taxon>
    </lineage>
</organism>
<dbReference type="AlphaFoldDB" id="A0A9W6HUS2"/>